<dbReference type="Gene3D" id="2.160.10.10">
    <property type="entry name" value="Hexapeptide repeat proteins"/>
    <property type="match status" value="1"/>
</dbReference>
<dbReference type="PANTHER" id="PTHR43300">
    <property type="entry name" value="ACETYLTRANSFERASE"/>
    <property type="match status" value="1"/>
</dbReference>
<dbReference type="EMBL" id="UOFI01000069">
    <property type="protein sequence ID" value="VAW65733.1"/>
    <property type="molecule type" value="Genomic_DNA"/>
</dbReference>
<dbReference type="AlphaFoldDB" id="A0A3B0XNP6"/>
<name>A0A3B0XNP6_9ZZZZ</name>
<evidence type="ECO:0008006" key="3">
    <source>
        <dbReference type="Google" id="ProtNLM"/>
    </source>
</evidence>
<organism evidence="2">
    <name type="scientific">hydrothermal vent metagenome</name>
    <dbReference type="NCBI Taxonomy" id="652676"/>
    <lineage>
        <taxon>unclassified sequences</taxon>
        <taxon>metagenomes</taxon>
        <taxon>ecological metagenomes</taxon>
    </lineage>
</organism>
<evidence type="ECO:0000256" key="1">
    <source>
        <dbReference type="ARBA" id="ARBA00022679"/>
    </source>
</evidence>
<dbReference type="Pfam" id="PF00132">
    <property type="entry name" value="Hexapep"/>
    <property type="match status" value="1"/>
</dbReference>
<evidence type="ECO:0000313" key="2">
    <source>
        <dbReference type="EMBL" id="VAW65733.1"/>
    </source>
</evidence>
<gene>
    <name evidence="2" type="ORF">MNBD_GAMMA09-3275</name>
</gene>
<reference evidence="2" key="1">
    <citation type="submission" date="2018-06" db="EMBL/GenBank/DDBJ databases">
        <authorList>
            <person name="Zhirakovskaya E."/>
        </authorList>
    </citation>
    <scope>NUCLEOTIDE SEQUENCE</scope>
</reference>
<dbReference type="InterPro" id="IPR050179">
    <property type="entry name" value="Trans_hexapeptide_repeat"/>
</dbReference>
<dbReference type="InterPro" id="IPR001451">
    <property type="entry name" value="Hexapep"/>
</dbReference>
<keyword evidence="1" id="KW-0808">Transferase</keyword>
<dbReference type="InterPro" id="IPR018357">
    <property type="entry name" value="Hexapep_transf_CS"/>
</dbReference>
<protein>
    <recommendedName>
        <fullName evidence="3">Maltose O-acetyltransferase</fullName>
    </recommendedName>
</protein>
<dbReference type="SUPFAM" id="SSF51161">
    <property type="entry name" value="Trimeric LpxA-like enzymes"/>
    <property type="match status" value="1"/>
</dbReference>
<dbReference type="CDD" id="cd04647">
    <property type="entry name" value="LbH_MAT_like"/>
    <property type="match status" value="1"/>
</dbReference>
<dbReference type="InterPro" id="IPR011004">
    <property type="entry name" value="Trimer_LpxA-like_sf"/>
</dbReference>
<dbReference type="GO" id="GO:0016740">
    <property type="term" value="F:transferase activity"/>
    <property type="evidence" value="ECO:0007669"/>
    <property type="project" value="UniProtKB-KW"/>
</dbReference>
<dbReference type="PROSITE" id="PS00101">
    <property type="entry name" value="HEXAPEP_TRANSFERASES"/>
    <property type="match status" value="1"/>
</dbReference>
<sequence length="190" mass="21481">MMKIMYSKIKRLWRHIHIRFYNEYNVADFYRSTCDVKIGVNCRIMDRRLGLFGGEPYLIEVGNNVTFAEDVKLITHDGGVGILRIKYPGLNVFGKIIIHDNCFIGVNSVIMPNVEIGENSVIGAGAVVTKNVLPDTVVGGVPAKRICSKSEYEKKSITKGVMINNQSYKDKKKIIEEYFNNIESNLNQSD</sequence>
<proteinExistence type="predicted"/>
<accession>A0A3B0XNP6</accession>